<dbReference type="AlphaFoldDB" id="A0A8T2R1H6"/>
<reference evidence="3" key="1">
    <citation type="submission" date="2021-08" db="EMBL/GenBank/DDBJ databases">
        <title>WGS assembly of Ceratopteris richardii.</title>
        <authorList>
            <person name="Marchant D.B."/>
            <person name="Chen G."/>
            <person name="Jenkins J."/>
            <person name="Shu S."/>
            <person name="Leebens-Mack J."/>
            <person name="Grimwood J."/>
            <person name="Schmutz J."/>
            <person name="Soltis P."/>
            <person name="Soltis D."/>
            <person name="Chen Z.-H."/>
        </authorList>
    </citation>
    <scope>NUCLEOTIDE SEQUENCE</scope>
    <source>
        <strain evidence="3">Whitten #5841</strain>
        <tissue evidence="3">Leaf</tissue>
    </source>
</reference>
<evidence type="ECO:0000256" key="2">
    <source>
        <dbReference type="PROSITE-ProRule" id="PRU00708"/>
    </source>
</evidence>
<organism evidence="3 4">
    <name type="scientific">Ceratopteris richardii</name>
    <name type="common">Triangle waterfern</name>
    <dbReference type="NCBI Taxonomy" id="49495"/>
    <lineage>
        <taxon>Eukaryota</taxon>
        <taxon>Viridiplantae</taxon>
        <taxon>Streptophyta</taxon>
        <taxon>Embryophyta</taxon>
        <taxon>Tracheophyta</taxon>
        <taxon>Polypodiopsida</taxon>
        <taxon>Polypodiidae</taxon>
        <taxon>Polypodiales</taxon>
        <taxon>Pteridineae</taxon>
        <taxon>Pteridaceae</taxon>
        <taxon>Parkerioideae</taxon>
        <taxon>Ceratopteris</taxon>
    </lineage>
</organism>
<dbReference type="InterPro" id="IPR002885">
    <property type="entry name" value="PPR_rpt"/>
</dbReference>
<dbReference type="Pfam" id="PF13041">
    <property type="entry name" value="PPR_2"/>
    <property type="match status" value="7"/>
</dbReference>
<feature type="repeat" description="PPR" evidence="2">
    <location>
        <begin position="998"/>
        <end position="1032"/>
    </location>
</feature>
<dbReference type="Pfam" id="PF01535">
    <property type="entry name" value="PPR"/>
    <property type="match status" value="5"/>
</dbReference>
<proteinExistence type="predicted"/>
<dbReference type="FunFam" id="1.25.40.10:FF:000031">
    <property type="entry name" value="Pentatricopeptide repeat-containing protein mitochondrial"/>
    <property type="match status" value="1"/>
</dbReference>
<dbReference type="GO" id="GO:0048731">
    <property type="term" value="P:system development"/>
    <property type="evidence" value="ECO:0007669"/>
    <property type="project" value="UniProtKB-ARBA"/>
</dbReference>
<dbReference type="FunFam" id="1.25.40.10:FF:000073">
    <property type="entry name" value="Pentatricopeptide repeat-containing protein chloroplastic"/>
    <property type="match status" value="1"/>
</dbReference>
<accession>A0A8T2R1H6</accession>
<name>A0A8T2R1H6_CERRI</name>
<dbReference type="OrthoDB" id="10363784at2759"/>
<feature type="repeat" description="PPR" evidence="2">
    <location>
        <begin position="694"/>
        <end position="728"/>
    </location>
</feature>
<evidence type="ECO:0000313" key="3">
    <source>
        <dbReference type="EMBL" id="KAH7290146.1"/>
    </source>
</evidence>
<comment type="caution">
    <text evidence="3">The sequence shown here is derived from an EMBL/GenBank/DDBJ whole genome shotgun (WGS) entry which is preliminary data.</text>
</comment>
<dbReference type="EMBL" id="CM035435">
    <property type="protein sequence ID" value="KAH7290146.1"/>
    <property type="molecule type" value="Genomic_DNA"/>
</dbReference>
<keyword evidence="1" id="KW-0677">Repeat</keyword>
<sequence>MRVNGNGKAFMHVEDRLSLEDLVQMLQKCRREKDVAQASRIYAYMQEHGLNTHELLGNYLVTVFSEAGSMRDAQHVFSKSLSHRSWSWNFLLIGYIKKGWSQTALDMYKEMGEEDSEHLNVHAFVALLKACAALKDIQTGLRLHVKLSSICMSENNVFIISILMDMYTKCGRLPLARQVFQRSAIQDVVTWTTLIACHVESGANEEALVLFHLMQLEGVSPNAATYVCCLRACCFDGEVNKGQEIHNEVERKGSLSNDVLIGSALVDMYSRFKLLQVAQDVFNGIPYPDVILWTALINGYVENGYGVLALHYFERMQSEGMPPNSATYVCALKACGSIQAADKGQEIHVEIDKQGLLSNNPHVGVALLDMYCKCGLLTKAEAVFNNLDAQDVVPWTALIGGYAVHGYNKKSIDYYEKMRRSGVRPNRVTIVCVLKACTNMQDQDTCHKILVDIEKDGWLEDPAVMISVLDLHMKYGSLDKAQAIFDKLPVRDIVSWTSLISGFVEHGYEEEAIQCMERMQLEGVFPSVITFACILKSQLFKKASKRAFKLHVKIQEQGLEKNPVVGNSLITMYARCGLFSIARKVLSDIPMQTVVSWTTLMAGYIQHGLNEEAVNCYEQMQRKGISPNAVTYVCLLKAYGNMGAIYKAFEVHNEIERLGLLNEDLVGNTLVDICAGGGAFAMAHQVIRNMHECNEYSWNALIAGYIKHGYGKEAMKCFEHMQLEGIIPSATTWLLSMKACSITGAWLMGKQFHAQMVGIGLFETDIRIGGSLINMYGLCGLPSLAQQVFNELPVRDNVSWTSLMAAYAKHGDQKEVYQCLEKIQLESLPLTPFTSVWYLKLCATAKALMKGQDLHHSVIKCGLHLDPYVCSSLINMYNKCGSIIKAQEVFNKSIDRNLISWTSLLNGFTEHSCEEEVHKCYEQMQHEGILPNDVTLLCCIKACGNSGNIEWGNKLHVEVEKKGLLERSFVGNSLVSMYAKCHTLSAARQVFDSLPIQDVVSWNALMTGYVERGEIENIFCLFNEMLESGVQPNGITFLVVLTACAHMGQFQKGETLFQSMNNRYGILPTIEHHTCIIDFLSRTGDIDKGLAMIKLLPGLPDSAVWRSVLGACKFSGCVKNVPQVFSHALNEPLNSHMQRDSSVSYMYQGICV</sequence>
<dbReference type="GO" id="GO:0003723">
    <property type="term" value="F:RNA binding"/>
    <property type="evidence" value="ECO:0007669"/>
    <property type="project" value="InterPro"/>
</dbReference>
<dbReference type="GO" id="GO:0009451">
    <property type="term" value="P:RNA modification"/>
    <property type="evidence" value="ECO:0007669"/>
    <property type="project" value="InterPro"/>
</dbReference>
<protein>
    <recommendedName>
        <fullName evidence="5">Pentatricopeptide repeat-containing protein</fullName>
    </recommendedName>
</protein>
<evidence type="ECO:0008006" key="5">
    <source>
        <dbReference type="Google" id="ProtNLM"/>
    </source>
</evidence>
<feature type="repeat" description="PPR" evidence="2">
    <location>
        <begin position="187"/>
        <end position="221"/>
    </location>
</feature>
<dbReference type="InterPro" id="IPR046960">
    <property type="entry name" value="PPR_At4g14850-like_plant"/>
</dbReference>
<feature type="repeat" description="PPR" evidence="2">
    <location>
        <begin position="796"/>
        <end position="830"/>
    </location>
</feature>
<evidence type="ECO:0000256" key="1">
    <source>
        <dbReference type="ARBA" id="ARBA00022737"/>
    </source>
</evidence>
<dbReference type="Gene3D" id="1.25.40.10">
    <property type="entry name" value="Tetratricopeptide repeat domain"/>
    <property type="match status" value="8"/>
</dbReference>
<feature type="repeat" description="PPR" evidence="2">
    <location>
        <begin position="492"/>
        <end position="526"/>
    </location>
</feature>
<keyword evidence="4" id="KW-1185">Reference proteome</keyword>
<feature type="repeat" description="PPR" evidence="2">
    <location>
        <begin position="289"/>
        <end position="323"/>
    </location>
</feature>
<gene>
    <name evidence="3" type="ORF">KP509_30G033800</name>
</gene>
<dbReference type="PANTHER" id="PTHR47926">
    <property type="entry name" value="PENTATRICOPEPTIDE REPEAT-CONTAINING PROTEIN"/>
    <property type="match status" value="1"/>
</dbReference>
<dbReference type="InterPro" id="IPR011990">
    <property type="entry name" value="TPR-like_helical_dom_sf"/>
</dbReference>
<evidence type="ECO:0000313" key="4">
    <source>
        <dbReference type="Proteomes" id="UP000825935"/>
    </source>
</evidence>
<dbReference type="FunFam" id="1.25.40.10:FF:000158">
    <property type="entry name" value="pentatricopeptide repeat-containing protein At2g33680"/>
    <property type="match status" value="1"/>
</dbReference>
<dbReference type="Proteomes" id="UP000825935">
    <property type="component" value="Chromosome 30"/>
</dbReference>
<feature type="repeat" description="PPR" evidence="2">
    <location>
        <begin position="897"/>
        <end position="931"/>
    </location>
</feature>
<feature type="repeat" description="PPR" evidence="2">
    <location>
        <begin position="391"/>
        <end position="425"/>
    </location>
</feature>
<dbReference type="FunFam" id="1.25.40.10:FF:000381">
    <property type="entry name" value="Pentatricopeptide repeat-containing protein"/>
    <property type="match status" value="1"/>
</dbReference>
<dbReference type="PROSITE" id="PS51375">
    <property type="entry name" value="PPR"/>
    <property type="match status" value="10"/>
</dbReference>
<dbReference type="NCBIfam" id="TIGR00756">
    <property type="entry name" value="PPR"/>
    <property type="match status" value="7"/>
</dbReference>
<feature type="repeat" description="PPR" evidence="2">
    <location>
        <begin position="628"/>
        <end position="662"/>
    </location>
</feature>
<feature type="repeat" description="PPR" evidence="2">
    <location>
        <begin position="593"/>
        <end position="627"/>
    </location>
</feature>